<gene>
    <name evidence="2" type="ORF">DIZ79_03310</name>
</gene>
<protein>
    <submittedName>
        <fullName evidence="2">Acyl carrier protein</fullName>
    </submittedName>
</protein>
<dbReference type="Gene3D" id="1.10.1200.10">
    <property type="entry name" value="ACP-like"/>
    <property type="match status" value="1"/>
</dbReference>
<dbReference type="InterPro" id="IPR009081">
    <property type="entry name" value="PP-bd_ACP"/>
</dbReference>
<accession>A0A370E0A4</accession>
<proteinExistence type="predicted"/>
<dbReference type="AlphaFoldDB" id="A0A370E0A4"/>
<comment type="caution">
    <text evidence="2">The sequence shown here is derived from an EMBL/GenBank/DDBJ whole genome shotgun (WGS) entry which is preliminary data.</text>
</comment>
<dbReference type="PROSITE" id="PS50075">
    <property type="entry name" value="CARRIER"/>
    <property type="match status" value="1"/>
</dbReference>
<dbReference type="Proteomes" id="UP000255508">
    <property type="component" value="Unassembled WGS sequence"/>
</dbReference>
<dbReference type="InterPro" id="IPR036736">
    <property type="entry name" value="ACP-like_sf"/>
</dbReference>
<dbReference type="Pfam" id="PF00550">
    <property type="entry name" value="PP-binding"/>
    <property type="match status" value="1"/>
</dbReference>
<sequence length="97" mass="11091">MGNPEQQLDRDEIKARLREIIKEQLEVDEVDEVEYDENNLDNLTELEIDSLSFVEIIFEIEDKFDVKTAGGFSDEQLKEIKTTDDIADLIIAAKSAS</sequence>
<dbReference type="EMBL" id="QFXD01000057">
    <property type="protein sequence ID" value="RDH92537.1"/>
    <property type="molecule type" value="Genomic_DNA"/>
</dbReference>
<feature type="domain" description="Carrier" evidence="1">
    <location>
        <begin position="11"/>
        <end position="94"/>
    </location>
</feature>
<evidence type="ECO:0000313" key="3">
    <source>
        <dbReference type="Proteomes" id="UP000255508"/>
    </source>
</evidence>
<dbReference type="SUPFAM" id="SSF47336">
    <property type="entry name" value="ACP-like"/>
    <property type="match status" value="1"/>
</dbReference>
<name>A0A370E0A4_9GAMM</name>
<evidence type="ECO:0000259" key="1">
    <source>
        <dbReference type="PROSITE" id="PS50075"/>
    </source>
</evidence>
<organism evidence="2 3">
    <name type="scientific">endosymbiont of Lamellibrachia luymesi</name>
    <dbReference type="NCBI Taxonomy" id="2200907"/>
    <lineage>
        <taxon>Bacteria</taxon>
        <taxon>Pseudomonadati</taxon>
        <taxon>Pseudomonadota</taxon>
        <taxon>Gammaproteobacteria</taxon>
        <taxon>sulfur-oxidizing symbionts</taxon>
    </lineage>
</organism>
<reference evidence="2 3" key="1">
    <citation type="journal article" date="2018" name="ISME J.">
        <title>Endosymbiont genomes yield clues of tubeworm success.</title>
        <authorList>
            <person name="Li Y."/>
            <person name="Liles M.R."/>
            <person name="Halanych K.M."/>
        </authorList>
    </citation>
    <scope>NUCLEOTIDE SEQUENCE [LARGE SCALE GENOMIC DNA]</scope>
    <source>
        <strain evidence="2">A1422</strain>
    </source>
</reference>
<evidence type="ECO:0000313" key="2">
    <source>
        <dbReference type="EMBL" id="RDH92537.1"/>
    </source>
</evidence>